<dbReference type="InParanoid" id="A0A078ALI1"/>
<proteinExistence type="predicted"/>
<protein>
    <submittedName>
        <fullName evidence="2">Uncharacterized protein</fullName>
    </submittedName>
</protein>
<reference evidence="2 3" key="1">
    <citation type="submission" date="2014-06" db="EMBL/GenBank/DDBJ databases">
        <authorList>
            <person name="Swart Estienne"/>
        </authorList>
    </citation>
    <scope>NUCLEOTIDE SEQUENCE [LARGE SCALE GENOMIC DNA]</scope>
    <source>
        <strain evidence="2 3">130c</strain>
    </source>
</reference>
<name>A0A078ALI1_STYLE</name>
<sequence length="64" mass="7471">MFDRMIYTLILVVYHRLTTFVAQLMFIWNQSSQIGSKVRGSKFSFCCESHVFVVKGSTLRDFSI</sequence>
<dbReference type="Proteomes" id="UP000039865">
    <property type="component" value="Unassembled WGS sequence"/>
</dbReference>
<keyword evidence="1" id="KW-1133">Transmembrane helix</keyword>
<keyword evidence="1" id="KW-0472">Membrane</keyword>
<accession>A0A078ALI1</accession>
<dbReference type="AlphaFoldDB" id="A0A078ALI1"/>
<evidence type="ECO:0000313" key="3">
    <source>
        <dbReference type="Proteomes" id="UP000039865"/>
    </source>
</evidence>
<keyword evidence="1" id="KW-0812">Transmembrane</keyword>
<evidence type="ECO:0000313" key="2">
    <source>
        <dbReference type="EMBL" id="CDW82262.1"/>
    </source>
</evidence>
<feature type="transmembrane region" description="Helical" evidence="1">
    <location>
        <begin position="6"/>
        <end position="28"/>
    </location>
</feature>
<organism evidence="2 3">
    <name type="scientific">Stylonychia lemnae</name>
    <name type="common">Ciliate</name>
    <dbReference type="NCBI Taxonomy" id="5949"/>
    <lineage>
        <taxon>Eukaryota</taxon>
        <taxon>Sar</taxon>
        <taxon>Alveolata</taxon>
        <taxon>Ciliophora</taxon>
        <taxon>Intramacronucleata</taxon>
        <taxon>Spirotrichea</taxon>
        <taxon>Stichotrichia</taxon>
        <taxon>Sporadotrichida</taxon>
        <taxon>Oxytrichidae</taxon>
        <taxon>Stylonychinae</taxon>
        <taxon>Stylonychia</taxon>
    </lineage>
</organism>
<dbReference type="EMBL" id="CCKQ01010733">
    <property type="protein sequence ID" value="CDW82262.1"/>
    <property type="molecule type" value="Genomic_DNA"/>
</dbReference>
<gene>
    <name evidence="2" type="primary">Contig8609.g9192</name>
    <name evidence="2" type="ORF">STYLEM_11292</name>
</gene>
<keyword evidence="3" id="KW-1185">Reference proteome</keyword>
<evidence type="ECO:0000256" key="1">
    <source>
        <dbReference type="SAM" id="Phobius"/>
    </source>
</evidence>